<dbReference type="NCBIfam" id="TIGR04336">
    <property type="entry name" value="AmmeMemoSam_B"/>
    <property type="match status" value="1"/>
</dbReference>
<protein>
    <submittedName>
        <fullName evidence="2">UPF0103-domain-containing protein</fullName>
    </submittedName>
</protein>
<name>A0A8E2FAP2_9PEZI</name>
<organism evidence="2 3">
    <name type="scientific">Glonium stellatum</name>
    <dbReference type="NCBI Taxonomy" id="574774"/>
    <lineage>
        <taxon>Eukaryota</taxon>
        <taxon>Fungi</taxon>
        <taxon>Dikarya</taxon>
        <taxon>Ascomycota</taxon>
        <taxon>Pezizomycotina</taxon>
        <taxon>Dothideomycetes</taxon>
        <taxon>Pleosporomycetidae</taxon>
        <taxon>Gloniales</taxon>
        <taxon>Gloniaceae</taxon>
        <taxon>Glonium</taxon>
    </lineage>
</organism>
<sequence>MSSRDASHAGSWYSSRESELSGQLDQWLDQVPDTAKCIGTESSKQVPAQLPSSGARAIIAPHAGYSYSGPAAAWAYRSLDLSKAKRVFLLGPSHHHYLTGCALTQCDTYETPLGNLKVDKQTIAELHQKTSFDKMSLSVDEAEHSLEMHLPYIYKVLSRAFADPASFPPLVPIMVGATNAATERRFGQVLAPYLADPTSIFVISSDFCHWGSRFRYTYYQPNSGSAYSLRSSDRAPTQPHIYESIGHVDGLCMDAVETGSHKSFLDALDETGNTVCGRHPIGVVMAAIEALEKEDKVEKGKGRFKFVRYERSSDCTSVRDSSVSYCSAFAIF</sequence>
<dbReference type="HAMAP" id="MF_00055">
    <property type="entry name" value="MEMO1"/>
    <property type="match status" value="1"/>
</dbReference>
<proteinExistence type="inferred from homology"/>
<dbReference type="CDD" id="cd07361">
    <property type="entry name" value="MEMO_like"/>
    <property type="match status" value="1"/>
</dbReference>
<dbReference type="PANTHER" id="PTHR11060:SF0">
    <property type="entry name" value="PROTEIN MEMO1"/>
    <property type="match status" value="1"/>
</dbReference>
<evidence type="ECO:0000313" key="3">
    <source>
        <dbReference type="Proteomes" id="UP000250140"/>
    </source>
</evidence>
<reference evidence="2 3" key="1">
    <citation type="journal article" date="2016" name="Nat. Commun.">
        <title>Ectomycorrhizal ecology is imprinted in the genome of the dominant symbiotic fungus Cenococcum geophilum.</title>
        <authorList>
            <consortium name="DOE Joint Genome Institute"/>
            <person name="Peter M."/>
            <person name="Kohler A."/>
            <person name="Ohm R.A."/>
            <person name="Kuo A."/>
            <person name="Krutzmann J."/>
            <person name="Morin E."/>
            <person name="Arend M."/>
            <person name="Barry K.W."/>
            <person name="Binder M."/>
            <person name="Choi C."/>
            <person name="Clum A."/>
            <person name="Copeland A."/>
            <person name="Grisel N."/>
            <person name="Haridas S."/>
            <person name="Kipfer T."/>
            <person name="LaButti K."/>
            <person name="Lindquist E."/>
            <person name="Lipzen A."/>
            <person name="Maire R."/>
            <person name="Meier B."/>
            <person name="Mihaltcheva S."/>
            <person name="Molinier V."/>
            <person name="Murat C."/>
            <person name="Poggeler S."/>
            <person name="Quandt C.A."/>
            <person name="Sperisen C."/>
            <person name="Tritt A."/>
            <person name="Tisserant E."/>
            <person name="Crous P.W."/>
            <person name="Henrissat B."/>
            <person name="Nehls U."/>
            <person name="Egli S."/>
            <person name="Spatafora J.W."/>
            <person name="Grigoriev I.V."/>
            <person name="Martin F.M."/>
        </authorList>
    </citation>
    <scope>NUCLEOTIDE SEQUENCE [LARGE SCALE GENOMIC DNA]</scope>
    <source>
        <strain evidence="2 3">CBS 207.34</strain>
    </source>
</reference>
<dbReference type="Proteomes" id="UP000250140">
    <property type="component" value="Unassembled WGS sequence"/>
</dbReference>
<dbReference type="OrthoDB" id="417112at2759"/>
<dbReference type="Gene3D" id="3.40.830.10">
    <property type="entry name" value="LigB-like"/>
    <property type="match status" value="1"/>
</dbReference>
<gene>
    <name evidence="2" type="ORF">AOQ84DRAFT_332189</name>
</gene>
<accession>A0A8E2FAP2</accession>
<dbReference type="AlphaFoldDB" id="A0A8E2FAP2"/>
<evidence type="ECO:0000313" key="2">
    <source>
        <dbReference type="EMBL" id="OCL13722.1"/>
    </source>
</evidence>
<dbReference type="InterPro" id="IPR002737">
    <property type="entry name" value="MEMO1_fam"/>
</dbReference>
<evidence type="ECO:0000256" key="1">
    <source>
        <dbReference type="ARBA" id="ARBA00006315"/>
    </source>
</evidence>
<dbReference type="PANTHER" id="PTHR11060">
    <property type="entry name" value="PROTEIN MEMO1"/>
    <property type="match status" value="1"/>
</dbReference>
<dbReference type="EMBL" id="KV748679">
    <property type="protein sequence ID" value="OCL13722.1"/>
    <property type="molecule type" value="Genomic_DNA"/>
</dbReference>
<dbReference type="Pfam" id="PF01875">
    <property type="entry name" value="Memo"/>
    <property type="match status" value="1"/>
</dbReference>
<comment type="similarity">
    <text evidence="1">Belongs to the MEMO1 family.</text>
</comment>
<keyword evidence="3" id="KW-1185">Reference proteome</keyword>